<gene>
    <name evidence="7" type="ORF">NBH00_17210</name>
</gene>
<feature type="transmembrane region" description="Helical" evidence="5">
    <location>
        <begin position="42"/>
        <end position="64"/>
    </location>
</feature>
<dbReference type="Proteomes" id="UP001056035">
    <property type="component" value="Chromosome"/>
</dbReference>
<dbReference type="RefSeq" id="WP_254569826.1">
    <property type="nucleotide sequence ID" value="NZ_CP098502.1"/>
</dbReference>
<keyword evidence="3 5" id="KW-1133">Transmembrane helix</keyword>
<accession>A0ABY5DQM0</accession>
<dbReference type="InterPro" id="IPR002810">
    <property type="entry name" value="NfeD-like_C"/>
</dbReference>
<evidence type="ECO:0000256" key="2">
    <source>
        <dbReference type="ARBA" id="ARBA00022692"/>
    </source>
</evidence>
<dbReference type="InterPro" id="IPR012340">
    <property type="entry name" value="NA-bd_OB-fold"/>
</dbReference>
<dbReference type="Pfam" id="PF01957">
    <property type="entry name" value="NfeD"/>
    <property type="match status" value="1"/>
</dbReference>
<evidence type="ECO:0000259" key="6">
    <source>
        <dbReference type="Pfam" id="PF01957"/>
    </source>
</evidence>
<evidence type="ECO:0000256" key="3">
    <source>
        <dbReference type="ARBA" id="ARBA00022989"/>
    </source>
</evidence>
<dbReference type="PANTHER" id="PTHR33507:SF3">
    <property type="entry name" value="INNER MEMBRANE PROTEIN YBBJ"/>
    <property type="match status" value="1"/>
</dbReference>
<dbReference type="SUPFAM" id="SSF141322">
    <property type="entry name" value="NfeD domain-like"/>
    <property type="match status" value="1"/>
</dbReference>
<evidence type="ECO:0000256" key="4">
    <source>
        <dbReference type="ARBA" id="ARBA00023136"/>
    </source>
</evidence>
<proteinExistence type="predicted"/>
<evidence type="ECO:0000313" key="8">
    <source>
        <dbReference type="Proteomes" id="UP001056035"/>
    </source>
</evidence>
<protein>
    <submittedName>
        <fullName evidence="7">NfeD family protein</fullName>
    </submittedName>
</protein>
<keyword evidence="2 5" id="KW-0812">Transmembrane</keyword>
<evidence type="ECO:0000256" key="1">
    <source>
        <dbReference type="ARBA" id="ARBA00004141"/>
    </source>
</evidence>
<organism evidence="7 8">
    <name type="scientific">Paraconexibacter antarcticus</name>
    <dbReference type="NCBI Taxonomy" id="2949664"/>
    <lineage>
        <taxon>Bacteria</taxon>
        <taxon>Bacillati</taxon>
        <taxon>Actinomycetota</taxon>
        <taxon>Thermoleophilia</taxon>
        <taxon>Solirubrobacterales</taxon>
        <taxon>Paraconexibacteraceae</taxon>
        <taxon>Paraconexibacter</taxon>
    </lineage>
</organism>
<dbReference type="InterPro" id="IPR052165">
    <property type="entry name" value="Membrane_assoc_protease"/>
</dbReference>
<feature type="domain" description="NfeD-like C-terminal" evidence="6">
    <location>
        <begin position="83"/>
        <end position="141"/>
    </location>
</feature>
<evidence type="ECO:0000256" key="5">
    <source>
        <dbReference type="SAM" id="Phobius"/>
    </source>
</evidence>
<reference evidence="7 8" key="1">
    <citation type="submission" date="2022-06" db="EMBL/GenBank/DDBJ databases">
        <title>Paraconexibacter antarcticus.</title>
        <authorList>
            <person name="Kim C.S."/>
        </authorList>
    </citation>
    <scope>NUCLEOTIDE SEQUENCE [LARGE SCALE GENOMIC DNA]</scope>
    <source>
        <strain evidence="7 8">02-257</strain>
    </source>
</reference>
<keyword evidence="8" id="KW-1185">Reference proteome</keyword>
<sequence length="144" mass="14782">MDLWVVFVIAGCLLGAGEIANTSFYLAPFAIACLLAAAVDGAGGPTAASIATLLIASVVLFVFVRPIARRHTEMPALARTGTDALIGQRALVLEEIASDGGLGSVKIGGEVWTARASDEDQLIPAGSRVQVVEIRGATAYVSEA</sequence>
<dbReference type="PANTHER" id="PTHR33507">
    <property type="entry name" value="INNER MEMBRANE PROTEIN YBBJ"/>
    <property type="match status" value="1"/>
</dbReference>
<evidence type="ECO:0000313" key="7">
    <source>
        <dbReference type="EMBL" id="UTI63092.1"/>
    </source>
</evidence>
<name>A0ABY5DQM0_9ACTN</name>
<keyword evidence="4 5" id="KW-0472">Membrane</keyword>
<dbReference type="EMBL" id="CP098502">
    <property type="protein sequence ID" value="UTI63092.1"/>
    <property type="molecule type" value="Genomic_DNA"/>
</dbReference>
<comment type="subcellular location">
    <subcellularLocation>
        <location evidence="1">Membrane</location>
        <topology evidence="1">Multi-pass membrane protein</topology>
    </subcellularLocation>
</comment>
<dbReference type="Gene3D" id="2.40.50.140">
    <property type="entry name" value="Nucleic acid-binding proteins"/>
    <property type="match status" value="1"/>
</dbReference>